<feature type="compositionally biased region" description="Basic residues" evidence="1">
    <location>
        <begin position="148"/>
        <end position="164"/>
    </location>
</feature>
<evidence type="ECO:0000313" key="2">
    <source>
        <dbReference type="EMBL" id="CAA9241024.1"/>
    </source>
</evidence>
<feature type="compositionally biased region" description="Pro residues" evidence="1">
    <location>
        <begin position="80"/>
        <end position="96"/>
    </location>
</feature>
<feature type="compositionally biased region" description="Low complexity" evidence="1">
    <location>
        <begin position="241"/>
        <end position="266"/>
    </location>
</feature>
<dbReference type="AlphaFoldDB" id="A0A6J4I334"/>
<accession>A0A6J4I334</accession>
<feature type="compositionally biased region" description="Basic residues" evidence="1">
    <location>
        <begin position="112"/>
        <end position="139"/>
    </location>
</feature>
<feature type="compositionally biased region" description="Basic residues" evidence="1">
    <location>
        <begin position="42"/>
        <end position="79"/>
    </location>
</feature>
<keyword evidence="2" id="KW-0813">Transport</keyword>
<feature type="non-terminal residue" evidence="2">
    <location>
        <position position="266"/>
    </location>
</feature>
<organism evidence="2">
    <name type="scientific">uncultured Actinomycetospora sp</name>
    <dbReference type="NCBI Taxonomy" id="1135996"/>
    <lineage>
        <taxon>Bacteria</taxon>
        <taxon>Bacillati</taxon>
        <taxon>Actinomycetota</taxon>
        <taxon>Actinomycetes</taxon>
        <taxon>Pseudonocardiales</taxon>
        <taxon>Pseudonocardiaceae</taxon>
        <taxon>Actinomycetospora</taxon>
        <taxon>environmental samples</taxon>
    </lineage>
</organism>
<dbReference type="EMBL" id="CADCTH010000205">
    <property type="protein sequence ID" value="CAA9241024.1"/>
    <property type="molecule type" value="Genomic_DNA"/>
</dbReference>
<sequence length="266" mass="29119">DRRRARTARDLRAAGPQPGGPGALDRTGRGADARLRAAVPRPARRAGPHARPVARRHRRPARRGGPRLGGLRRRLRRAPPARPGPPPPRPLPPGRPARPGRALPAPAAAAHAGRRPRHLRPARRRRHPQRPGVHRRARRPAGAELRRAHGRGRARGRVGHHHDLRRGAVVGDGDHHDRRVRRPLPGDPRGAGDRRGPHGGRHRPARAHHRRRRDLVRQALRGAGGAGRRRRRPDDHHAGPHRGAAGAARAGPPRAVPALRGGRARL</sequence>
<keyword evidence="2" id="KW-0407">Ion channel</keyword>
<gene>
    <name evidence="2" type="ORF">AVDCRST_MAG54-1502</name>
</gene>
<dbReference type="GO" id="GO:0034220">
    <property type="term" value="P:monoatomic ion transmembrane transport"/>
    <property type="evidence" value="ECO:0007669"/>
    <property type="project" value="UniProtKB-KW"/>
</dbReference>
<feature type="compositionally biased region" description="Basic residues" evidence="1">
    <location>
        <begin position="197"/>
        <end position="214"/>
    </location>
</feature>
<keyword evidence="2" id="KW-0406">Ion transport</keyword>
<proteinExistence type="predicted"/>
<protein>
    <submittedName>
        <fullName evidence="2">Potassium voltage-gated channel subfamily KQT possible potassium channel, VIC family</fullName>
    </submittedName>
</protein>
<feature type="region of interest" description="Disordered" evidence="1">
    <location>
        <begin position="1"/>
        <end position="266"/>
    </location>
</feature>
<name>A0A6J4I334_9PSEU</name>
<reference evidence="2" key="1">
    <citation type="submission" date="2020-02" db="EMBL/GenBank/DDBJ databases">
        <authorList>
            <person name="Meier V. D."/>
        </authorList>
    </citation>
    <scope>NUCLEOTIDE SEQUENCE</scope>
    <source>
        <strain evidence="2">AVDCRST_MAG54</strain>
    </source>
</reference>
<feature type="compositionally biased region" description="Basic and acidic residues" evidence="1">
    <location>
        <begin position="26"/>
        <end position="35"/>
    </location>
</feature>
<feature type="non-terminal residue" evidence="2">
    <location>
        <position position="1"/>
    </location>
</feature>
<feature type="compositionally biased region" description="Low complexity" evidence="1">
    <location>
        <begin position="97"/>
        <end position="111"/>
    </location>
</feature>
<evidence type="ECO:0000256" key="1">
    <source>
        <dbReference type="SAM" id="MobiDB-lite"/>
    </source>
</evidence>